<evidence type="ECO:0000256" key="1">
    <source>
        <dbReference type="SAM" id="MobiDB-lite"/>
    </source>
</evidence>
<evidence type="ECO:0000313" key="3">
    <source>
        <dbReference type="Proteomes" id="UP000007800"/>
    </source>
</evidence>
<proteinExistence type="predicted"/>
<evidence type="ECO:0000313" key="2">
    <source>
        <dbReference type="EMBL" id="EER20337.1"/>
    </source>
</evidence>
<accession>C5K4R5</accession>
<protein>
    <submittedName>
        <fullName evidence="2">Uncharacterized protein</fullName>
    </submittedName>
</protein>
<dbReference type="EMBL" id="GG670562">
    <property type="protein sequence ID" value="EER20337.1"/>
    <property type="molecule type" value="Genomic_DNA"/>
</dbReference>
<dbReference type="RefSeq" id="XP_002788541.1">
    <property type="nucleotide sequence ID" value="XM_002788495.1"/>
</dbReference>
<sequence>MKARINLRRKSVGTPMAATQAAVPSLGPNGGYDPSAGSRTITLSRDDQERRPQASAQTALVRNGHSGANEGTPPIRSTAKRRRESVTKCKTLLGGPPSAKAAKHTPDTSDEGHSNHDQLSMSLLFDNPEDGGRRLSVGRGSSTIGHNHTDKLPGKEAEREDKEMMMMDWKSKFTVRGGLGVMGASQLRFDGSISKYGVVGGLIDMEAPPERVTISTVNEEEIMLREWRQMWDAALRRM</sequence>
<dbReference type="InParanoid" id="C5K4R5"/>
<reference evidence="2 3" key="1">
    <citation type="submission" date="2008-07" db="EMBL/GenBank/DDBJ databases">
        <authorList>
            <person name="El-Sayed N."/>
            <person name="Caler E."/>
            <person name="Inman J."/>
            <person name="Amedeo P."/>
            <person name="Hass B."/>
            <person name="Wortman J."/>
        </authorList>
    </citation>
    <scope>NUCLEOTIDE SEQUENCE [LARGE SCALE GENOMIC DNA]</scope>
    <source>
        <strain evidence="3">ATCC 50983 / TXsc</strain>
    </source>
</reference>
<feature type="region of interest" description="Disordered" evidence="1">
    <location>
        <begin position="1"/>
        <end position="160"/>
    </location>
</feature>
<feature type="compositionally biased region" description="Basic residues" evidence="1">
    <location>
        <begin position="1"/>
        <end position="11"/>
    </location>
</feature>
<organism evidence="3">
    <name type="scientific">Perkinsus marinus (strain ATCC 50983 / TXsc)</name>
    <dbReference type="NCBI Taxonomy" id="423536"/>
    <lineage>
        <taxon>Eukaryota</taxon>
        <taxon>Sar</taxon>
        <taxon>Alveolata</taxon>
        <taxon>Perkinsozoa</taxon>
        <taxon>Perkinsea</taxon>
        <taxon>Perkinsida</taxon>
        <taxon>Perkinsidae</taxon>
        <taxon>Perkinsus</taxon>
    </lineage>
</organism>
<dbReference type="AlphaFoldDB" id="C5K4R5"/>
<keyword evidence="3" id="KW-1185">Reference proteome</keyword>
<feature type="compositionally biased region" description="Basic and acidic residues" evidence="1">
    <location>
        <begin position="147"/>
        <end position="160"/>
    </location>
</feature>
<feature type="compositionally biased region" description="Basic and acidic residues" evidence="1">
    <location>
        <begin position="104"/>
        <end position="116"/>
    </location>
</feature>
<dbReference type="Proteomes" id="UP000007800">
    <property type="component" value="Unassembled WGS sequence"/>
</dbReference>
<name>C5K4R5_PERM5</name>
<gene>
    <name evidence="2" type="ORF">Pmar_PMAR010072</name>
</gene>
<dbReference type="GeneID" id="9053890"/>